<sequence>MAEFNNWAGSLLDSSDDGSGEKAAGNGAVNLSEWNVKYYKGLGTSTSSEGKEYFTEFKNHFRTYRWDSENDDKIIDLVFDKDRSADRRDWIKAKYQPNVSVPVNDQKSIRYKDFFDYEMVCFSNSDNIRSIPSLMDGLKPSQRKVLYSCFKRNLTTNEMKVAQLAGYCAEQTAYHHGEASLHATITNMAQDFVGSNNINLLVPNGQFGTRLAGGKDSASPRYIFTQLAKVARLLFPEVDDDLLTHEENEGQKVEPTFFVPIIPLVLVNGCQGVGTGWSTLIPSYNAHQILDYIRFRLDNGYDNERKRPPIEPWVRGFNGKFVVQEGKRGYTTKGIIEKVSPKSFRITELPVGRWTNDYKSFLIRLQETDEIQSFVENHTTDTVSFHVTMKVAKLNSLNDVDKLHRKFRLTTNLNTTNMNLFDENGVIQKFDSAEAIADAYFPVRLALYYDRKVKLELSMEYKSAVLQNKSRFIGEVVSGKFSLLQETKPRAEILAMLNKLGYAKMSMLDLKKRQQQEGNITDDDDAVAVQMGNQSTNNEFVGADKNFDYLLNIPLASFSSERVTSLVNEANNLICDLDALKSKTPEDMWRNDLDKLNDFLKTM</sequence>
<dbReference type="GO" id="GO:0000712">
    <property type="term" value="P:resolution of meiotic recombination intermediates"/>
    <property type="evidence" value="ECO:0007669"/>
    <property type="project" value="TreeGrafter"/>
</dbReference>
<evidence type="ECO:0000313" key="13">
    <source>
        <dbReference type="EMBL" id="CAD8409548.1"/>
    </source>
</evidence>
<dbReference type="EC" id="5.6.2.2" evidence="4"/>
<evidence type="ECO:0000256" key="3">
    <source>
        <dbReference type="ARBA" id="ARBA00011080"/>
    </source>
</evidence>
<name>A0A7S0GB34_9STRA</name>
<keyword evidence="8 11" id="KW-0799">Topoisomerase</keyword>
<organism evidence="13">
    <name type="scientific">Proboscia inermis</name>
    <dbReference type="NCBI Taxonomy" id="420281"/>
    <lineage>
        <taxon>Eukaryota</taxon>
        <taxon>Sar</taxon>
        <taxon>Stramenopiles</taxon>
        <taxon>Ochrophyta</taxon>
        <taxon>Bacillariophyta</taxon>
        <taxon>Coscinodiscophyceae</taxon>
        <taxon>Rhizosoleniophycidae</taxon>
        <taxon>Rhizosoleniales</taxon>
        <taxon>Rhizosoleniaceae</taxon>
        <taxon>Proboscia</taxon>
    </lineage>
</organism>
<keyword evidence="10 11" id="KW-0413">Isomerase</keyword>
<dbReference type="Gene3D" id="3.40.50.670">
    <property type="match status" value="1"/>
</dbReference>
<evidence type="ECO:0000256" key="10">
    <source>
        <dbReference type="ARBA" id="ARBA00023235"/>
    </source>
</evidence>
<dbReference type="PANTHER" id="PTHR10169">
    <property type="entry name" value="DNA TOPOISOMERASE/GYRASE"/>
    <property type="match status" value="1"/>
</dbReference>
<evidence type="ECO:0000259" key="12">
    <source>
        <dbReference type="PROSITE" id="PS52040"/>
    </source>
</evidence>
<dbReference type="Pfam" id="PF16898">
    <property type="entry name" value="TOPRIM_C"/>
    <property type="match status" value="1"/>
</dbReference>
<dbReference type="FunFam" id="3.90.199.10:FF:000002">
    <property type="entry name" value="DNA topoisomerase 2"/>
    <property type="match status" value="1"/>
</dbReference>
<dbReference type="GO" id="GO:0006265">
    <property type="term" value="P:DNA topological change"/>
    <property type="evidence" value="ECO:0007669"/>
    <property type="project" value="UniProtKB-UniRule"/>
</dbReference>
<evidence type="ECO:0000256" key="2">
    <source>
        <dbReference type="ARBA" id="ARBA00001946"/>
    </source>
</evidence>
<dbReference type="Pfam" id="PF00521">
    <property type="entry name" value="DNA_topoisoIV"/>
    <property type="match status" value="1"/>
</dbReference>
<dbReference type="GO" id="GO:0003677">
    <property type="term" value="F:DNA binding"/>
    <property type="evidence" value="ECO:0007669"/>
    <property type="project" value="UniProtKB-UniRule"/>
</dbReference>
<dbReference type="PROSITE" id="PS52040">
    <property type="entry name" value="TOPO_IIA"/>
    <property type="match status" value="1"/>
</dbReference>
<dbReference type="GO" id="GO:0046872">
    <property type="term" value="F:metal ion binding"/>
    <property type="evidence" value="ECO:0007669"/>
    <property type="project" value="UniProtKB-KW"/>
</dbReference>
<comment type="cofactor">
    <cofactor evidence="2">
        <name>Mg(2+)</name>
        <dbReference type="ChEBI" id="CHEBI:18420"/>
    </cofactor>
</comment>
<dbReference type="InterPro" id="IPR031660">
    <property type="entry name" value="TOPRIM_C"/>
</dbReference>
<dbReference type="SMART" id="SM00434">
    <property type="entry name" value="TOP4c"/>
    <property type="match status" value="1"/>
</dbReference>
<dbReference type="Gene3D" id="3.30.1490.30">
    <property type="match status" value="1"/>
</dbReference>
<protein>
    <recommendedName>
        <fullName evidence="4">DNA topoisomerase (ATP-hydrolyzing)</fullName>
        <ecNumber evidence="4">5.6.2.2</ecNumber>
    </recommendedName>
</protein>
<evidence type="ECO:0000256" key="6">
    <source>
        <dbReference type="ARBA" id="ARBA00022741"/>
    </source>
</evidence>
<dbReference type="GO" id="GO:0005524">
    <property type="term" value="F:ATP binding"/>
    <property type="evidence" value="ECO:0007669"/>
    <property type="project" value="UniProtKB-KW"/>
</dbReference>
<dbReference type="PANTHER" id="PTHR10169:SF38">
    <property type="entry name" value="DNA TOPOISOMERASE 2"/>
    <property type="match status" value="1"/>
</dbReference>
<keyword evidence="6" id="KW-0547">Nucleotide-binding</keyword>
<comment type="similarity">
    <text evidence="3">Belongs to the type II topoisomerase family.</text>
</comment>
<evidence type="ECO:0000256" key="7">
    <source>
        <dbReference type="ARBA" id="ARBA00022840"/>
    </source>
</evidence>
<gene>
    <name evidence="13" type="ORF">PINE0816_LOCUS5671</name>
</gene>
<dbReference type="InterPro" id="IPR050634">
    <property type="entry name" value="DNA_Topoisomerase_II"/>
</dbReference>
<dbReference type="SUPFAM" id="SSF56719">
    <property type="entry name" value="Type II DNA topoisomerase"/>
    <property type="match status" value="1"/>
</dbReference>
<dbReference type="InterPro" id="IPR013758">
    <property type="entry name" value="Topo_IIA_A/C_ab"/>
</dbReference>
<evidence type="ECO:0000256" key="5">
    <source>
        <dbReference type="ARBA" id="ARBA00022723"/>
    </source>
</evidence>
<accession>A0A7S0GB34</accession>
<dbReference type="InterPro" id="IPR002205">
    <property type="entry name" value="Topo_IIA_dom_A"/>
</dbReference>
<dbReference type="InterPro" id="IPR013759">
    <property type="entry name" value="Topo_IIA_B_C"/>
</dbReference>
<dbReference type="InterPro" id="IPR013760">
    <property type="entry name" value="Topo_IIA-like_dom_sf"/>
</dbReference>
<evidence type="ECO:0000256" key="1">
    <source>
        <dbReference type="ARBA" id="ARBA00000185"/>
    </source>
</evidence>
<evidence type="ECO:0000256" key="4">
    <source>
        <dbReference type="ARBA" id="ARBA00012895"/>
    </source>
</evidence>
<dbReference type="GO" id="GO:0000819">
    <property type="term" value="P:sister chromatid segregation"/>
    <property type="evidence" value="ECO:0007669"/>
    <property type="project" value="TreeGrafter"/>
</dbReference>
<dbReference type="AlphaFoldDB" id="A0A7S0GB34"/>
<dbReference type="EMBL" id="HBEL01011910">
    <property type="protein sequence ID" value="CAD8409548.1"/>
    <property type="molecule type" value="Transcribed_RNA"/>
</dbReference>
<dbReference type="Gene3D" id="3.30.1360.40">
    <property type="match status" value="1"/>
</dbReference>
<keyword evidence="5" id="KW-0479">Metal-binding</keyword>
<keyword evidence="9 11" id="KW-0238">DNA-binding</keyword>
<evidence type="ECO:0000256" key="9">
    <source>
        <dbReference type="ARBA" id="ARBA00023125"/>
    </source>
</evidence>
<dbReference type="PRINTS" id="PR01158">
    <property type="entry name" value="TOPISMRASEII"/>
</dbReference>
<dbReference type="Gene3D" id="3.90.199.10">
    <property type="entry name" value="Topoisomerase II, domain 5"/>
    <property type="match status" value="1"/>
</dbReference>
<keyword evidence="7" id="KW-0067">ATP-binding</keyword>
<evidence type="ECO:0000256" key="11">
    <source>
        <dbReference type="PROSITE-ProRule" id="PRU01384"/>
    </source>
</evidence>
<dbReference type="GO" id="GO:0005634">
    <property type="term" value="C:nucleus"/>
    <property type="evidence" value="ECO:0007669"/>
    <property type="project" value="TreeGrafter"/>
</dbReference>
<dbReference type="Gene3D" id="1.10.268.10">
    <property type="entry name" value="Topoisomerase, domain 3"/>
    <property type="match status" value="1"/>
</dbReference>
<proteinExistence type="inferred from homology"/>
<feature type="active site" description="O-(5'-phospho-DNA)-tyrosine intermediate" evidence="11">
    <location>
        <position position="222"/>
    </location>
</feature>
<reference evidence="13" key="1">
    <citation type="submission" date="2021-01" db="EMBL/GenBank/DDBJ databases">
        <authorList>
            <person name="Corre E."/>
            <person name="Pelletier E."/>
            <person name="Niang G."/>
            <person name="Scheremetjew M."/>
            <person name="Finn R."/>
            <person name="Kale V."/>
            <person name="Holt S."/>
            <person name="Cochrane G."/>
            <person name="Meng A."/>
            <person name="Brown T."/>
            <person name="Cohen L."/>
        </authorList>
    </citation>
    <scope>NUCLEOTIDE SEQUENCE</scope>
    <source>
        <strain evidence="13">CCAP1064/1</strain>
    </source>
</reference>
<dbReference type="InterPro" id="IPR013757">
    <property type="entry name" value="Topo_IIA_A_a_sf"/>
</dbReference>
<evidence type="ECO:0000256" key="8">
    <source>
        <dbReference type="ARBA" id="ARBA00023029"/>
    </source>
</evidence>
<comment type="catalytic activity">
    <reaction evidence="1 11">
        <text>ATP-dependent breakage, passage and rejoining of double-stranded DNA.</text>
        <dbReference type="EC" id="5.6.2.2"/>
    </reaction>
</comment>
<feature type="domain" description="Topo IIA-type catalytic" evidence="12">
    <location>
        <begin position="131"/>
        <end position="593"/>
    </location>
</feature>
<dbReference type="GO" id="GO:0003918">
    <property type="term" value="F:DNA topoisomerase type II (double strand cut, ATP-hydrolyzing) activity"/>
    <property type="evidence" value="ECO:0007669"/>
    <property type="project" value="UniProtKB-EC"/>
</dbReference>
<dbReference type="InterPro" id="IPR001154">
    <property type="entry name" value="TopoII_euk"/>
</dbReference>